<comment type="caution">
    <text evidence="6">The sequence shown here is derived from an EMBL/GenBank/DDBJ whole genome shotgun (WGS) entry which is preliminary data.</text>
</comment>
<evidence type="ECO:0000259" key="5">
    <source>
        <dbReference type="Pfam" id="PF00892"/>
    </source>
</evidence>
<dbReference type="PANTHER" id="PTHR22911:SF137">
    <property type="entry name" value="SOLUTE CARRIER FAMILY 35 MEMBER G2-RELATED"/>
    <property type="match status" value="1"/>
</dbReference>
<keyword evidence="4" id="KW-1133">Transmembrane helix</keyword>
<feature type="domain" description="EamA" evidence="5">
    <location>
        <begin position="2"/>
        <end position="130"/>
    </location>
</feature>
<comment type="similarity">
    <text evidence="2">Belongs to the EamA transporter family.</text>
</comment>
<keyword evidence="7" id="KW-1185">Reference proteome</keyword>
<feature type="transmembrane region" description="Helical" evidence="4">
    <location>
        <begin position="269"/>
        <end position="289"/>
    </location>
</feature>
<feature type="compositionally biased region" description="Polar residues" evidence="3">
    <location>
        <begin position="221"/>
        <end position="233"/>
    </location>
</feature>
<evidence type="ECO:0000313" key="6">
    <source>
        <dbReference type="EMBL" id="NGZ74674.1"/>
    </source>
</evidence>
<comment type="subcellular location">
    <subcellularLocation>
        <location evidence="1">Endomembrane system</location>
        <topology evidence="1">Multi-pass membrane protein</topology>
    </subcellularLocation>
</comment>
<feature type="transmembrane region" description="Helical" evidence="4">
    <location>
        <begin position="171"/>
        <end position="192"/>
    </location>
</feature>
<dbReference type="PANTHER" id="PTHR22911">
    <property type="entry name" value="ACYL-MALONYL CONDENSING ENZYME-RELATED"/>
    <property type="match status" value="1"/>
</dbReference>
<gene>
    <name evidence="6" type="ORF">GYN08_05030</name>
</gene>
<keyword evidence="4" id="KW-0812">Transmembrane</keyword>
<feature type="transmembrane region" description="Helical" evidence="4">
    <location>
        <begin position="115"/>
        <end position="132"/>
    </location>
</feature>
<feature type="transmembrane region" description="Helical" evidence="4">
    <location>
        <begin position="245"/>
        <end position="263"/>
    </location>
</feature>
<reference evidence="6 7" key="1">
    <citation type="submission" date="2020-01" db="EMBL/GenBank/DDBJ databases">
        <title>Polyphasic characterisation and genomic insights into a novel alkali tolerant bacterium VR-M41.</title>
        <authorList>
            <person name="Vemuluri V.R."/>
        </authorList>
    </citation>
    <scope>NUCLEOTIDE SEQUENCE [LARGE SCALE GENOMIC DNA]</scope>
    <source>
        <strain evidence="6 7">VR-M41</strain>
    </source>
</reference>
<name>A0ABX0F441_9BACL</name>
<feature type="domain" description="EamA" evidence="5">
    <location>
        <begin position="242"/>
        <end position="315"/>
    </location>
</feature>
<evidence type="ECO:0000256" key="1">
    <source>
        <dbReference type="ARBA" id="ARBA00004127"/>
    </source>
</evidence>
<protein>
    <submittedName>
        <fullName evidence="6">DMT family transporter</fullName>
    </submittedName>
</protein>
<dbReference type="Pfam" id="PF00892">
    <property type="entry name" value="EamA"/>
    <property type="match status" value="2"/>
</dbReference>
<evidence type="ECO:0000313" key="7">
    <source>
        <dbReference type="Proteomes" id="UP000800303"/>
    </source>
</evidence>
<dbReference type="Proteomes" id="UP000800303">
    <property type="component" value="Unassembled WGS sequence"/>
</dbReference>
<evidence type="ECO:0000256" key="3">
    <source>
        <dbReference type="SAM" id="MobiDB-lite"/>
    </source>
</evidence>
<evidence type="ECO:0000256" key="2">
    <source>
        <dbReference type="ARBA" id="ARBA00007362"/>
    </source>
</evidence>
<dbReference type="EMBL" id="JAAFGS010000001">
    <property type="protein sequence ID" value="NGZ74674.1"/>
    <property type="molecule type" value="Genomic_DNA"/>
</dbReference>
<feature type="transmembrane region" description="Helical" evidence="4">
    <location>
        <begin position="33"/>
        <end position="52"/>
    </location>
</feature>
<proteinExistence type="inferred from homology"/>
<dbReference type="InterPro" id="IPR000620">
    <property type="entry name" value="EamA_dom"/>
</dbReference>
<accession>A0ABX0F441</accession>
<dbReference type="Gene3D" id="1.10.3730.20">
    <property type="match status" value="2"/>
</dbReference>
<feature type="transmembrane region" description="Helical" evidence="4">
    <location>
        <begin position="89"/>
        <end position="108"/>
    </location>
</feature>
<dbReference type="SUPFAM" id="SSF103481">
    <property type="entry name" value="Multidrug resistance efflux transporter EmrE"/>
    <property type="match status" value="2"/>
</dbReference>
<organism evidence="6 7">
    <name type="scientific">Saccharibacillus alkalitolerans</name>
    <dbReference type="NCBI Taxonomy" id="2705290"/>
    <lineage>
        <taxon>Bacteria</taxon>
        <taxon>Bacillati</taxon>
        <taxon>Bacillota</taxon>
        <taxon>Bacilli</taxon>
        <taxon>Bacillales</taxon>
        <taxon>Paenibacillaceae</taxon>
        <taxon>Saccharibacillus</taxon>
    </lineage>
</organism>
<keyword evidence="4" id="KW-0472">Membrane</keyword>
<dbReference type="InterPro" id="IPR037185">
    <property type="entry name" value="EmrE-like"/>
</dbReference>
<feature type="transmembrane region" description="Helical" evidence="4">
    <location>
        <begin position="59"/>
        <end position="77"/>
    </location>
</feature>
<evidence type="ECO:0000256" key="4">
    <source>
        <dbReference type="SAM" id="Phobius"/>
    </source>
</evidence>
<dbReference type="RefSeq" id="WP_166272921.1">
    <property type="nucleotide sequence ID" value="NZ_JAAFGS010000001.1"/>
</dbReference>
<feature type="region of interest" description="Disordered" evidence="3">
    <location>
        <begin position="213"/>
        <end position="234"/>
    </location>
</feature>
<sequence>MWFLFAACAALCFGIRGILYQWTSQRPVDRNLLFVGVYLSGALISVLLNVRAGQPWNGGIVFGVLMGLFSFAANASLYKGYEVGRASVVAFFSGLTPIVVVLAAYLLWRETLGSVQLLGFCIVVLALIVVRYRSDLQSGQLSGWQWGLLAMLLYGFTDLSSKQSVLSGGSMFPVLTMMFATGTLLFFLMYAAGRMRTRSAAAGPSYSQDIPIAASPERETPGTNVPNGENASSARPAVWSGKRTLLWGMTVGLTNIVGMVLMLSAYEDGITGIVSAIAALNVVIVLLYARFYLKDAMSRQETIGIVLAMAGILVLRLAS</sequence>